<keyword evidence="1" id="KW-0560">Oxidoreductase</keyword>
<dbReference type="PANTHER" id="PTHR21363:SF0">
    <property type="entry name" value="PREPHENATE DEHYDROGENASE [NADP(+)]"/>
    <property type="match status" value="1"/>
</dbReference>
<dbReference type="AlphaFoldDB" id="A0A2P2DYY6"/>
<accession>A0A2P2DYY6</accession>
<evidence type="ECO:0000313" key="3">
    <source>
        <dbReference type="EMBL" id="GBF49835.1"/>
    </source>
</evidence>
<evidence type="ECO:0000313" key="4">
    <source>
        <dbReference type="Proteomes" id="UP000245133"/>
    </source>
</evidence>
<dbReference type="GO" id="GO:0004665">
    <property type="term" value="F:prephenate dehydrogenase (NADP+) activity"/>
    <property type="evidence" value="ECO:0007669"/>
    <property type="project" value="InterPro"/>
</dbReference>
<dbReference type="GO" id="GO:0006571">
    <property type="term" value="P:tyrosine biosynthetic process"/>
    <property type="evidence" value="ECO:0007669"/>
    <property type="project" value="InterPro"/>
</dbReference>
<dbReference type="GO" id="GO:0008977">
    <property type="term" value="F:prephenate dehydrogenase (NAD+) activity"/>
    <property type="evidence" value="ECO:0007669"/>
    <property type="project" value="InterPro"/>
</dbReference>
<dbReference type="SUPFAM" id="SSF48179">
    <property type="entry name" value="6-phosphogluconate dehydrogenase C-terminal domain-like"/>
    <property type="match status" value="1"/>
</dbReference>
<dbReference type="GO" id="GO:0070403">
    <property type="term" value="F:NAD+ binding"/>
    <property type="evidence" value="ECO:0007669"/>
    <property type="project" value="InterPro"/>
</dbReference>
<dbReference type="FunFam" id="3.40.50.720:FF:000208">
    <property type="entry name" value="Prephenate dehydrogenase"/>
    <property type="match status" value="1"/>
</dbReference>
<reference evidence="3 4" key="1">
    <citation type="submission" date="2018-02" db="EMBL/GenBank/DDBJ databases">
        <title>Novel Leptospira species isolated from soil and water in Japan.</title>
        <authorList>
            <person name="Nakao R."/>
            <person name="Masuzawa T."/>
        </authorList>
    </citation>
    <scope>NUCLEOTIDE SEQUENCE [LARGE SCALE GENOMIC DNA]</scope>
    <source>
        <strain evidence="3 4">YH101</strain>
    </source>
</reference>
<feature type="domain" description="Prephenate/arogenate dehydrogenase" evidence="2">
    <location>
        <begin position="4"/>
        <end position="300"/>
    </location>
</feature>
<protein>
    <submittedName>
        <fullName evidence="3">Prephenate dehydrogenase</fullName>
    </submittedName>
</protein>
<dbReference type="PANTHER" id="PTHR21363">
    <property type="entry name" value="PREPHENATE DEHYDROGENASE"/>
    <property type="match status" value="1"/>
</dbReference>
<name>A0A2P2DYY6_9LEPT</name>
<proteinExistence type="predicted"/>
<evidence type="ECO:0000259" key="2">
    <source>
        <dbReference type="PROSITE" id="PS51176"/>
    </source>
</evidence>
<dbReference type="Pfam" id="PF20463">
    <property type="entry name" value="PDH_C"/>
    <property type="match status" value="1"/>
</dbReference>
<dbReference type="EMBL" id="BFBB01000003">
    <property type="protein sequence ID" value="GBF49835.1"/>
    <property type="molecule type" value="Genomic_DNA"/>
</dbReference>
<dbReference type="SUPFAM" id="SSF51735">
    <property type="entry name" value="NAD(P)-binding Rossmann-fold domains"/>
    <property type="match status" value="1"/>
</dbReference>
<dbReference type="InterPro" id="IPR046825">
    <property type="entry name" value="PDH_C"/>
</dbReference>
<dbReference type="Proteomes" id="UP000245133">
    <property type="component" value="Unassembled WGS sequence"/>
</dbReference>
<organism evidence="3 4">
    <name type="scientific">Leptospira ryugenii</name>
    <dbReference type="NCBI Taxonomy" id="1917863"/>
    <lineage>
        <taxon>Bacteria</taxon>
        <taxon>Pseudomonadati</taxon>
        <taxon>Spirochaetota</taxon>
        <taxon>Spirochaetia</taxon>
        <taxon>Leptospirales</taxon>
        <taxon>Leptospiraceae</taxon>
        <taxon>Leptospira</taxon>
    </lineage>
</organism>
<evidence type="ECO:0000256" key="1">
    <source>
        <dbReference type="ARBA" id="ARBA00023002"/>
    </source>
</evidence>
<dbReference type="InterPro" id="IPR050812">
    <property type="entry name" value="Preph/Arog_dehydrog"/>
</dbReference>
<keyword evidence="4" id="KW-1185">Reference proteome</keyword>
<sequence>MTNQEVLIVGMGLMGGSLSLAIKERCKNFRVTGVVRSENSKKTAESMHLADEILLDSSLSVSFPWGNYDFIIFSTPVDSVIRYIPMLPKSGKTFITDLGSTKKTIIDAINRHFGEDHRYLSSHPMCGSEFSGPAAAKVDLYDQKLCILTKANSTSIDAYDFIRGFWEQIGCWTLDMDAKEHDETLAYLSHLPHIISTLLVDTAIENETVKKIINATDKPITGGGFRDMSRIAGSNFEMWLSIFRENQTYVYESLLKYRDQLNSILEDFSNGKPLEETRLQSLWNLAKEGKKKIQKANEAD</sequence>
<dbReference type="Gene3D" id="1.10.3660.10">
    <property type="entry name" value="6-phosphogluconate dehydrogenase C-terminal like domain"/>
    <property type="match status" value="1"/>
</dbReference>
<dbReference type="InterPro" id="IPR046826">
    <property type="entry name" value="PDH_N"/>
</dbReference>
<dbReference type="InterPro" id="IPR003099">
    <property type="entry name" value="Prephen_DH"/>
</dbReference>
<dbReference type="InterPro" id="IPR008927">
    <property type="entry name" value="6-PGluconate_DH-like_C_sf"/>
</dbReference>
<comment type="caution">
    <text evidence="3">The sequence shown here is derived from an EMBL/GenBank/DDBJ whole genome shotgun (WGS) entry which is preliminary data.</text>
</comment>
<gene>
    <name evidence="3" type="ORF">LPTSP4_13550</name>
</gene>
<dbReference type="PROSITE" id="PS51176">
    <property type="entry name" value="PDH_ADH"/>
    <property type="match status" value="1"/>
</dbReference>
<dbReference type="InterPro" id="IPR036291">
    <property type="entry name" value="NAD(P)-bd_dom_sf"/>
</dbReference>
<dbReference type="OrthoDB" id="9802008at2"/>
<dbReference type="Gene3D" id="3.40.50.720">
    <property type="entry name" value="NAD(P)-binding Rossmann-like Domain"/>
    <property type="match status" value="1"/>
</dbReference>
<dbReference type="Pfam" id="PF02153">
    <property type="entry name" value="PDH_N"/>
    <property type="match status" value="1"/>
</dbReference>